<dbReference type="EMBL" id="SSMQ01000127">
    <property type="protein sequence ID" value="TKC93054.1"/>
    <property type="molecule type" value="Genomic_DNA"/>
</dbReference>
<comment type="caution">
    <text evidence="14">The sequence shown here is derived from an EMBL/GenBank/DDBJ whole genome shotgun (WGS) entry which is preliminary data.</text>
</comment>
<keyword evidence="7 11" id="KW-0663">Pyridoxal phosphate</keyword>
<evidence type="ECO:0000256" key="3">
    <source>
        <dbReference type="ARBA" id="ARBA00008703"/>
    </source>
</evidence>
<protein>
    <submittedName>
        <fullName evidence="14">Lysine-2,3-aminomutase-like protein</fullName>
    </submittedName>
</protein>
<dbReference type="AlphaFoldDB" id="A0A4U1IGZ0"/>
<keyword evidence="15" id="KW-1185">Reference proteome</keyword>
<feature type="modified residue" description="N6-(pyridoxal phosphate)lysine" evidence="11">
    <location>
        <position position="411"/>
    </location>
</feature>
<dbReference type="SFLD" id="SFLDG01070">
    <property type="entry name" value="PLP-dependent"/>
    <property type="match status" value="1"/>
</dbReference>
<evidence type="ECO:0000256" key="5">
    <source>
        <dbReference type="ARBA" id="ARBA00022691"/>
    </source>
</evidence>
<feature type="region of interest" description="Disordered" evidence="12">
    <location>
        <begin position="75"/>
        <end position="102"/>
    </location>
</feature>
<evidence type="ECO:0000256" key="7">
    <source>
        <dbReference type="ARBA" id="ARBA00022898"/>
    </source>
</evidence>
<dbReference type="InterPro" id="IPR003739">
    <property type="entry name" value="Lys_aminomutase/Glu_NH3_mut"/>
</dbReference>
<keyword evidence="8" id="KW-0408">Iron</keyword>
<dbReference type="PROSITE" id="PS51918">
    <property type="entry name" value="RADICAL_SAM"/>
    <property type="match status" value="1"/>
</dbReference>
<keyword evidence="9" id="KW-0411">Iron-sulfur</keyword>
<dbReference type="Proteomes" id="UP000309215">
    <property type="component" value="Unassembled WGS sequence"/>
</dbReference>
<feature type="domain" description="Radical SAM core" evidence="13">
    <location>
        <begin position="184"/>
        <end position="397"/>
    </location>
</feature>
<dbReference type="InterPro" id="IPR013785">
    <property type="entry name" value="Aldolase_TIM"/>
</dbReference>
<gene>
    <name evidence="14" type="ORF">E8A74_49865</name>
</gene>
<evidence type="ECO:0000313" key="14">
    <source>
        <dbReference type="EMBL" id="TKC93054.1"/>
    </source>
</evidence>
<keyword evidence="6" id="KW-0479">Metal-binding</keyword>
<dbReference type="PANTHER" id="PTHR30538:SF1">
    <property type="entry name" value="L-LYSINE 2,3-AMINOMUTASE"/>
    <property type="match status" value="1"/>
</dbReference>
<reference evidence="14 15" key="1">
    <citation type="submission" date="2019-04" db="EMBL/GenBank/DDBJ databases">
        <authorList>
            <person name="Li Y."/>
            <person name="Wang J."/>
        </authorList>
    </citation>
    <scope>NUCLEOTIDE SEQUENCE [LARGE SCALE GENOMIC DNA]</scope>
    <source>
        <strain evidence="14 15">DSM 14668</strain>
    </source>
</reference>
<dbReference type="CDD" id="cd01335">
    <property type="entry name" value="Radical_SAM"/>
    <property type="match status" value="1"/>
</dbReference>
<comment type="cofactor">
    <cofactor evidence="2">
        <name>[4Fe-4S] cluster</name>
        <dbReference type="ChEBI" id="CHEBI:49883"/>
    </cofactor>
</comment>
<evidence type="ECO:0000256" key="9">
    <source>
        <dbReference type="ARBA" id="ARBA00023014"/>
    </source>
</evidence>
<dbReference type="Gene3D" id="3.20.20.70">
    <property type="entry name" value="Aldolase class I"/>
    <property type="match status" value="1"/>
</dbReference>
<feature type="region of interest" description="Disordered" evidence="12">
    <location>
        <begin position="418"/>
        <end position="449"/>
    </location>
</feature>
<organism evidence="14 15">
    <name type="scientific">Polyangium fumosum</name>
    <dbReference type="NCBI Taxonomy" id="889272"/>
    <lineage>
        <taxon>Bacteria</taxon>
        <taxon>Pseudomonadati</taxon>
        <taxon>Myxococcota</taxon>
        <taxon>Polyangia</taxon>
        <taxon>Polyangiales</taxon>
        <taxon>Polyangiaceae</taxon>
        <taxon>Polyangium</taxon>
    </lineage>
</organism>
<feature type="compositionally biased region" description="Basic residues" evidence="12">
    <location>
        <begin position="1"/>
        <end position="19"/>
    </location>
</feature>
<dbReference type="GO" id="GO:0016853">
    <property type="term" value="F:isomerase activity"/>
    <property type="evidence" value="ECO:0007669"/>
    <property type="project" value="UniProtKB-KW"/>
</dbReference>
<dbReference type="NCBIfam" id="TIGR03822">
    <property type="entry name" value="AblA_like_2"/>
    <property type="match status" value="1"/>
</dbReference>
<dbReference type="PANTHER" id="PTHR30538">
    <property type="entry name" value="LYSINE 2,3-AMINOMUTASE-RELATED"/>
    <property type="match status" value="1"/>
</dbReference>
<evidence type="ECO:0000256" key="10">
    <source>
        <dbReference type="ARBA" id="ARBA00023235"/>
    </source>
</evidence>
<feature type="compositionally biased region" description="Basic and acidic residues" evidence="12">
    <location>
        <begin position="424"/>
        <end position="435"/>
    </location>
</feature>
<comment type="cofactor">
    <cofactor evidence="1 11">
        <name>pyridoxal 5'-phosphate</name>
        <dbReference type="ChEBI" id="CHEBI:597326"/>
    </cofactor>
</comment>
<keyword evidence="4" id="KW-0004">4Fe-4S</keyword>
<dbReference type="SFLD" id="SFLDS00029">
    <property type="entry name" value="Radical_SAM"/>
    <property type="match status" value="1"/>
</dbReference>
<evidence type="ECO:0000256" key="1">
    <source>
        <dbReference type="ARBA" id="ARBA00001933"/>
    </source>
</evidence>
<dbReference type="InterPro" id="IPR022447">
    <property type="entry name" value="Lys_aminomutase-rel"/>
</dbReference>
<keyword evidence="10" id="KW-0413">Isomerase</keyword>
<dbReference type="InterPro" id="IPR007197">
    <property type="entry name" value="rSAM"/>
</dbReference>
<dbReference type="NCBIfam" id="TIGR00238">
    <property type="entry name" value="KamA family radical SAM protein"/>
    <property type="match status" value="1"/>
</dbReference>
<sequence length="449" mass="49793">MLRPRRIRRARAGWRRRGQRGKDGSYACSSGRKGRFFLTTRAGPFPGATESQQTSGGARARRRWLLDRKKSRRSGAVGVRACETERAQEREGAHEDTRRTSRRVSELVDQGLVARGEMEALERVAERFSVAITPDLVDLVTPGDPNDPIAKQFLPSKRELRILPEERVDPIGDDPHTPVKGITHRYPDRLLLKPVHVCPAYCRFCFRREKVGPGSEVLSREELAAAIDYVRAHEEVWEVILSGGDPLILPPRKLAEITAALAAIPHVRILRVHTRVPVMDPGRIDAAMIAALHVPDLTTYVVLHTNHPRELGPKAREACTRIVDAGIPMLSQTVLLRGVNADAETLKALFRELVVLRVKPYYLHHGDLAVGTGHFRTSIAEGQSILRELRQNLSGIAQPTYVLDIPGGYGKVPIGPGYLGPEGEDGRRTVEDPWGRRHVYPPGSGKTGG</sequence>
<dbReference type="SUPFAM" id="SSF102114">
    <property type="entry name" value="Radical SAM enzymes"/>
    <property type="match status" value="1"/>
</dbReference>
<feature type="compositionally biased region" description="Basic and acidic residues" evidence="12">
    <location>
        <begin position="82"/>
        <end position="102"/>
    </location>
</feature>
<evidence type="ECO:0000256" key="8">
    <source>
        <dbReference type="ARBA" id="ARBA00023004"/>
    </source>
</evidence>
<accession>A0A4U1IGZ0</accession>
<keyword evidence="5" id="KW-0949">S-adenosyl-L-methionine</keyword>
<comment type="similarity">
    <text evidence="3">Belongs to the radical SAM superfamily. KamA family.</text>
</comment>
<evidence type="ECO:0000256" key="2">
    <source>
        <dbReference type="ARBA" id="ARBA00001966"/>
    </source>
</evidence>
<proteinExistence type="inferred from homology"/>
<dbReference type="OrthoDB" id="9768064at2"/>
<evidence type="ECO:0000256" key="12">
    <source>
        <dbReference type="SAM" id="MobiDB-lite"/>
    </source>
</evidence>
<evidence type="ECO:0000256" key="11">
    <source>
        <dbReference type="PIRSR" id="PIRSR603739-50"/>
    </source>
</evidence>
<evidence type="ECO:0000256" key="4">
    <source>
        <dbReference type="ARBA" id="ARBA00022485"/>
    </source>
</evidence>
<name>A0A4U1IGZ0_9BACT</name>
<evidence type="ECO:0000259" key="13">
    <source>
        <dbReference type="PROSITE" id="PS51918"/>
    </source>
</evidence>
<feature type="region of interest" description="Disordered" evidence="12">
    <location>
        <begin position="1"/>
        <end position="29"/>
    </location>
</feature>
<dbReference type="InterPro" id="IPR058240">
    <property type="entry name" value="rSAM_sf"/>
</dbReference>
<dbReference type="GO" id="GO:0046872">
    <property type="term" value="F:metal ion binding"/>
    <property type="evidence" value="ECO:0007669"/>
    <property type="project" value="UniProtKB-KW"/>
</dbReference>
<evidence type="ECO:0000256" key="6">
    <source>
        <dbReference type="ARBA" id="ARBA00022723"/>
    </source>
</evidence>
<dbReference type="Pfam" id="PF04055">
    <property type="entry name" value="Radical_SAM"/>
    <property type="match status" value="1"/>
</dbReference>
<dbReference type="GO" id="GO:0051539">
    <property type="term" value="F:4 iron, 4 sulfur cluster binding"/>
    <property type="evidence" value="ECO:0007669"/>
    <property type="project" value="UniProtKB-KW"/>
</dbReference>
<evidence type="ECO:0000313" key="15">
    <source>
        <dbReference type="Proteomes" id="UP000309215"/>
    </source>
</evidence>